<evidence type="ECO:0000313" key="1">
    <source>
        <dbReference type="EMBL" id="MDQ0226876.1"/>
    </source>
</evidence>
<evidence type="ECO:0000313" key="2">
    <source>
        <dbReference type="Proteomes" id="UP001232245"/>
    </source>
</evidence>
<keyword evidence="1" id="KW-0167">Capsid protein</keyword>
<dbReference type="RefSeq" id="WP_174880599.1">
    <property type="nucleotide sequence ID" value="NZ_CADEPK010000215.1"/>
</dbReference>
<dbReference type="EMBL" id="JAUSTZ010000007">
    <property type="protein sequence ID" value="MDQ0226876.1"/>
    <property type="molecule type" value="Genomic_DNA"/>
</dbReference>
<sequence length="121" mass="13953">MGRRSVYGKGRRGYNGNNGNVLGAFDAEDNNNNVLGAFDNGDDDVETIFEPTENIVNTTTNRRTVRRVHPTHIEHINRNIVRVENYYPVTQSEVEETYVEEFDCGRDLRNPCCKPVKRRHK</sequence>
<gene>
    <name evidence="1" type="ORF">J2S02_003221</name>
</gene>
<organism evidence="1 2">
    <name type="scientific">Metabacillus niabensis</name>
    <dbReference type="NCBI Taxonomy" id="324854"/>
    <lineage>
        <taxon>Bacteria</taxon>
        <taxon>Bacillati</taxon>
        <taxon>Bacillota</taxon>
        <taxon>Bacilli</taxon>
        <taxon>Bacillales</taxon>
        <taxon>Bacillaceae</taxon>
        <taxon>Metabacillus</taxon>
    </lineage>
</organism>
<name>A0ABT9Z3P2_9BACI</name>
<accession>A0ABT9Z3P2</accession>
<dbReference type="Proteomes" id="UP001232245">
    <property type="component" value="Unassembled WGS sequence"/>
</dbReference>
<reference evidence="1 2" key="1">
    <citation type="submission" date="2023-07" db="EMBL/GenBank/DDBJ databases">
        <title>Genomic Encyclopedia of Type Strains, Phase IV (KMG-IV): sequencing the most valuable type-strain genomes for metagenomic binning, comparative biology and taxonomic classification.</title>
        <authorList>
            <person name="Goeker M."/>
        </authorList>
    </citation>
    <scope>NUCLEOTIDE SEQUENCE [LARGE SCALE GENOMIC DNA]</scope>
    <source>
        <strain evidence="1 2">DSM 17723</strain>
    </source>
</reference>
<keyword evidence="1" id="KW-0946">Virion</keyword>
<proteinExistence type="predicted"/>
<keyword evidence="2" id="KW-1185">Reference proteome</keyword>
<dbReference type="Pfam" id="PF11122">
    <property type="entry name" value="Spore-coat_CotD"/>
    <property type="match status" value="1"/>
</dbReference>
<comment type="caution">
    <text evidence="1">The sequence shown here is derived from an EMBL/GenBank/DDBJ whole genome shotgun (WGS) entry which is preliminary data.</text>
</comment>
<dbReference type="InterPro" id="IPR020108">
    <property type="entry name" value="Spore_coat_CotD"/>
</dbReference>
<protein>
    <submittedName>
        <fullName evidence="1">Spore coat protein D</fullName>
    </submittedName>
</protein>